<evidence type="ECO:0000313" key="7">
    <source>
        <dbReference type="EMBL" id="XBH12217.1"/>
    </source>
</evidence>
<dbReference type="InterPro" id="IPR004846">
    <property type="entry name" value="T2SS/T3SS_dom"/>
</dbReference>
<dbReference type="EMBL" id="CP121194">
    <property type="protein sequence ID" value="XBH09007.1"/>
    <property type="molecule type" value="Genomic_DNA"/>
</dbReference>
<keyword evidence="1" id="KW-0802">TPR repeat</keyword>
<gene>
    <name evidence="6" type="ORF">P4G45_10940</name>
    <name evidence="7" type="ORF">P8936_10915</name>
</gene>
<name>A0AAU7CTR8_9BACT</name>
<reference evidence="6" key="1">
    <citation type="submission" date="2023-03" db="EMBL/GenBank/DDBJ databases">
        <title>Edaphobacter sp.</title>
        <authorList>
            <person name="Huber K.J."/>
            <person name="Papendorf J."/>
            <person name="Pilke C."/>
            <person name="Bunk B."/>
            <person name="Sproeer C."/>
            <person name="Pester M."/>
        </authorList>
    </citation>
    <scope>NUCLEOTIDE SEQUENCE</scope>
    <source>
        <strain evidence="6">DSM 109919</strain>
        <strain evidence="7">DSM 109920</strain>
    </source>
</reference>
<feature type="domain" description="Type II/III secretion system secretin-like" evidence="5">
    <location>
        <begin position="436"/>
        <end position="620"/>
    </location>
</feature>
<protein>
    <recommendedName>
        <fullName evidence="5">Type II/III secretion system secretin-like domain-containing protein</fullName>
    </recommendedName>
</protein>
<accession>A0AAU7CTR8</accession>
<dbReference type="InterPro" id="IPR050810">
    <property type="entry name" value="Bact_Secretion_Sys_Channel"/>
</dbReference>
<organism evidence="6">
    <name type="scientific">Edaphobacter paludis</name>
    <dbReference type="NCBI Taxonomy" id="3035702"/>
    <lineage>
        <taxon>Bacteria</taxon>
        <taxon>Pseudomonadati</taxon>
        <taxon>Acidobacteriota</taxon>
        <taxon>Terriglobia</taxon>
        <taxon>Terriglobales</taxon>
        <taxon>Acidobacteriaceae</taxon>
        <taxon>Edaphobacter</taxon>
    </lineage>
</organism>
<dbReference type="GO" id="GO:0015627">
    <property type="term" value="C:type II protein secretion system complex"/>
    <property type="evidence" value="ECO:0007669"/>
    <property type="project" value="TreeGrafter"/>
</dbReference>
<evidence type="ECO:0000313" key="6">
    <source>
        <dbReference type="EMBL" id="XBH09007.1"/>
    </source>
</evidence>
<evidence type="ECO:0000256" key="3">
    <source>
        <dbReference type="SAM" id="MobiDB-lite"/>
    </source>
</evidence>
<evidence type="ECO:0000259" key="5">
    <source>
        <dbReference type="Pfam" id="PF00263"/>
    </source>
</evidence>
<proteinExistence type="inferred from homology"/>
<dbReference type="PROSITE" id="PS50005">
    <property type="entry name" value="TPR"/>
    <property type="match status" value="1"/>
</dbReference>
<comment type="similarity">
    <text evidence="2">Belongs to the bacterial secretin family.</text>
</comment>
<dbReference type="Gene3D" id="3.30.1370.130">
    <property type="match status" value="1"/>
</dbReference>
<evidence type="ECO:0000256" key="1">
    <source>
        <dbReference type="PROSITE-ProRule" id="PRU00339"/>
    </source>
</evidence>
<dbReference type="Pfam" id="PF00263">
    <property type="entry name" value="Secretin"/>
    <property type="match status" value="1"/>
</dbReference>
<dbReference type="KEGG" id="epl:P4G45_10940"/>
<dbReference type="GO" id="GO:0009306">
    <property type="term" value="P:protein secretion"/>
    <property type="evidence" value="ECO:0007669"/>
    <property type="project" value="InterPro"/>
</dbReference>
<feature type="chain" id="PRO_5043288666" description="Type II/III secretion system secretin-like domain-containing protein" evidence="4">
    <location>
        <begin position="21"/>
        <end position="640"/>
    </location>
</feature>
<accession>A0AAU7D2P7</accession>
<dbReference type="AlphaFoldDB" id="A0AAU7CTR8"/>
<feature type="repeat" description="TPR" evidence="1">
    <location>
        <begin position="54"/>
        <end position="87"/>
    </location>
</feature>
<feature type="signal peptide" evidence="4">
    <location>
        <begin position="1"/>
        <end position="20"/>
    </location>
</feature>
<dbReference type="RefSeq" id="WP_348266516.1">
    <property type="nucleotide sequence ID" value="NZ_CP121194.1"/>
</dbReference>
<evidence type="ECO:0000256" key="4">
    <source>
        <dbReference type="SAM" id="SignalP"/>
    </source>
</evidence>
<keyword evidence="4" id="KW-0732">Signal</keyword>
<evidence type="ECO:0000256" key="2">
    <source>
        <dbReference type="RuleBase" id="RU004003"/>
    </source>
</evidence>
<dbReference type="InterPro" id="IPR019734">
    <property type="entry name" value="TPR_rpt"/>
</dbReference>
<dbReference type="EMBL" id="CP121195">
    <property type="protein sequence ID" value="XBH12217.1"/>
    <property type="molecule type" value="Genomic_DNA"/>
</dbReference>
<feature type="region of interest" description="Disordered" evidence="3">
    <location>
        <begin position="30"/>
        <end position="50"/>
    </location>
</feature>
<dbReference type="PANTHER" id="PTHR30332:SF17">
    <property type="entry name" value="TYPE IV PILIATION SYSTEM PROTEIN DR_0774-RELATED"/>
    <property type="match status" value="1"/>
</dbReference>
<dbReference type="PANTHER" id="PTHR30332">
    <property type="entry name" value="PROBABLE GENERAL SECRETION PATHWAY PROTEIN D"/>
    <property type="match status" value="1"/>
</dbReference>
<sequence>MILPFQFRPASIIRSTAAFAILGISLAGLSQTPTAKPESGSKLSTPSKNQLREAEDAYLAGARMLERNDLTGAQKQFEKAAKLSPNNQDYGTAISITREHRVTELVQQAGKAHLLGQNTKSEALLAEARLLDPENRIVNQHQVPGALPITFNPEMEPWVKQAASIAGPITLQPAPGAKSFHIEADIQAVLQQVISSYGIRTVFDDSVPHQSIRFNLESVPYQQAIRVLFEMGGLFAVPVDSKSILIAKDTPENRQRLERQLQETISTPGMSPTEINDLGSVLRNVFEIKQLTVEKSLGDLVLRAPEDTLKAVNLTLADLLDGGSQVMIELKLYAVDKSRQRNIGAQLPQQLGLYSVSGEAANIVNQNQSLVNQAIAEGLVPAGASNVEIALALIGSGLVQSSLLSSTIGYFGGGLTQTGVTSNVFPAFNLALNSSDSRALDDIQVRVGDGESADFRVGTRYPITTSTYSTGPTPNSASLAGITVNGVSASSLLAQLTGSSNGVTIPQIQYEDLGLTLKATPTVQKSGTVRMHIDLKIEALTGTALNNIPVLASRQFVSDITIKDGKTALLVSSLSKSESAAVSGLPGLGELPGFQTATADKTAERDSSELLLLITPHVVRRRSNIIAGPRIALNLPQQPD</sequence>